<dbReference type="AlphaFoldDB" id="A0A2K9Z6I7"/>
<name>A0A2K9Z6I7_RHILE</name>
<accession>A0A2K9Z6I7</accession>
<protein>
    <submittedName>
        <fullName evidence="1">Uncharacterized protein</fullName>
    </submittedName>
</protein>
<evidence type="ECO:0000313" key="1">
    <source>
        <dbReference type="EMBL" id="AUW43865.1"/>
    </source>
</evidence>
<organism evidence="1 2">
    <name type="scientific">Rhizobium leguminosarum</name>
    <dbReference type="NCBI Taxonomy" id="384"/>
    <lineage>
        <taxon>Bacteria</taxon>
        <taxon>Pseudomonadati</taxon>
        <taxon>Pseudomonadota</taxon>
        <taxon>Alphaproteobacteria</taxon>
        <taxon>Hyphomicrobiales</taxon>
        <taxon>Rhizobiaceae</taxon>
        <taxon>Rhizobium/Agrobacterium group</taxon>
        <taxon>Rhizobium</taxon>
    </lineage>
</organism>
<reference evidence="1 2" key="1">
    <citation type="submission" date="2017-11" db="EMBL/GenBank/DDBJ databases">
        <title>Complete genome of Rhizobium leguminosarum Norway, an ineffective micro-symbiont.</title>
        <authorList>
            <person name="Hoffrichter A."/>
            <person name="Liang J."/>
            <person name="Brachmann A."/>
            <person name="Marin M."/>
        </authorList>
    </citation>
    <scope>NUCLEOTIDE SEQUENCE [LARGE SCALE GENOMIC DNA]</scope>
    <source>
        <strain evidence="1 2">Norway</strain>
    </source>
</reference>
<sequence>MTEAERASDDHVSSPDKFPKAWPTIKVALAADASPEQWDLAIQNCLDTRFRLRYFDPIEGIDRSRKLKGEGFLILTIQCSVVEFLASLRRGWNYRQGAEWGVDYEYGGSKRLFVEFLCQNPPFSDWFPAEASARVFYGDIRCGLVHEAQTKDGWIVKAGRSRYALIDFETKVVNRDAFGDAIKAYLIDYRHALRGDYGLQEAFKRKFDNLYSHAALAPGFANGS</sequence>
<evidence type="ECO:0000313" key="2">
    <source>
        <dbReference type="Proteomes" id="UP000238523"/>
    </source>
</evidence>
<gene>
    <name evidence="1" type="ORF">CUJ84_Chr003529</name>
</gene>
<dbReference type="EMBL" id="CP025012">
    <property type="protein sequence ID" value="AUW43865.1"/>
    <property type="molecule type" value="Genomic_DNA"/>
</dbReference>
<proteinExistence type="predicted"/>
<dbReference type="Proteomes" id="UP000238523">
    <property type="component" value="Chromosome"/>
</dbReference>